<dbReference type="Proteomes" id="UP001203297">
    <property type="component" value="Unassembled WGS sequence"/>
</dbReference>
<evidence type="ECO:0000313" key="2">
    <source>
        <dbReference type="Proteomes" id="UP001203297"/>
    </source>
</evidence>
<sequence>MFQHSIFHSSPPFRFLSLFLVTIGLLNLARSFFEFIWRFNFLSDVDPWFWYHCYFSCTRRRGRGSNSQVGRRTREWRKLGRTIFTR</sequence>
<evidence type="ECO:0000313" key="1">
    <source>
        <dbReference type="EMBL" id="KAI0298447.1"/>
    </source>
</evidence>
<dbReference type="AlphaFoldDB" id="A0AAD4M305"/>
<name>A0AAD4M305_9AGAM</name>
<reference evidence="1" key="1">
    <citation type="journal article" date="2022" name="New Phytol.">
        <title>Evolutionary transition to the ectomycorrhizal habit in the genomes of a hyperdiverse lineage of mushroom-forming fungi.</title>
        <authorList>
            <person name="Looney B."/>
            <person name="Miyauchi S."/>
            <person name="Morin E."/>
            <person name="Drula E."/>
            <person name="Courty P.E."/>
            <person name="Kohler A."/>
            <person name="Kuo A."/>
            <person name="LaButti K."/>
            <person name="Pangilinan J."/>
            <person name="Lipzen A."/>
            <person name="Riley R."/>
            <person name="Andreopoulos W."/>
            <person name="He G."/>
            <person name="Johnson J."/>
            <person name="Nolan M."/>
            <person name="Tritt A."/>
            <person name="Barry K.W."/>
            <person name="Grigoriev I.V."/>
            <person name="Nagy L.G."/>
            <person name="Hibbett D."/>
            <person name="Henrissat B."/>
            <person name="Matheny P.B."/>
            <person name="Labbe J."/>
            <person name="Martin F.M."/>
        </authorList>
    </citation>
    <scope>NUCLEOTIDE SEQUENCE</scope>
    <source>
        <strain evidence="1">BPL690</strain>
    </source>
</reference>
<gene>
    <name evidence="1" type="ORF">B0F90DRAFT_1732547</name>
</gene>
<proteinExistence type="predicted"/>
<keyword evidence="2" id="KW-1185">Reference proteome</keyword>
<organism evidence="1 2">
    <name type="scientific">Multifurca ochricompacta</name>
    <dbReference type="NCBI Taxonomy" id="376703"/>
    <lineage>
        <taxon>Eukaryota</taxon>
        <taxon>Fungi</taxon>
        <taxon>Dikarya</taxon>
        <taxon>Basidiomycota</taxon>
        <taxon>Agaricomycotina</taxon>
        <taxon>Agaricomycetes</taxon>
        <taxon>Russulales</taxon>
        <taxon>Russulaceae</taxon>
        <taxon>Multifurca</taxon>
    </lineage>
</organism>
<comment type="caution">
    <text evidence="1">The sequence shown here is derived from an EMBL/GenBank/DDBJ whole genome shotgun (WGS) entry which is preliminary data.</text>
</comment>
<protein>
    <submittedName>
        <fullName evidence="1">Uncharacterized protein</fullName>
    </submittedName>
</protein>
<accession>A0AAD4M305</accession>
<dbReference type="EMBL" id="WTXG01000028">
    <property type="protein sequence ID" value="KAI0298447.1"/>
    <property type="molecule type" value="Genomic_DNA"/>
</dbReference>